<proteinExistence type="predicted"/>
<accession>A0A9N7U6C8</accession>
<name>A0A9N7U6C8_PLEPL</name>
<organism evidence="1 2">
    <name type="scientific">Pleuronectes platessa</name>
    <name type="common">European plaice</name>
    <dbReference type="NCBI Taxonomy" id="8262"/>
    <lineage>
        <taxon>Eukaryota</taxon>
        <taxon>Metazoa</taxon>
        <taxon>Chordata</taxon>
        <taxon>Craniata</taxon>
        <taxon>Vertebrata</taxon>
        <taxon>Euteleostomi</taxon>
        <taxon>Actinopterygii</taxon>
        <taxon>Neopterygii</taxon>
        <taxon>Teleostei</taxon>
        <taxon>Neoteleostei</taxon>
        <taxon>Acanthomorphata</taxon>
        <taxon>Carangaria</taxon>
        <taxon>Pleuronectiformes</taxon>
        <taxon>Pleuronectoidei</taxon>
        <taxon>Pleuronectidae</taxon>
        <taxon>Pleuronectes</taxon>
    </lineage>
</organism>
<dbReference type="EMBL" id="CADEAL010000818">
    <property type="protein sequence ID" value="CAB1425600.1"/>
    <property type="molecule type" value="Genomic_DNA"/>
</dbReference>
<protein>
    <submittedName>
        <fullName evidence="1">Uncharacterized protein</fullName>
    </submittedName>
</protein>
<comment type="caution">
    <text evidence="1">The sequence shown here is derived from an EMBL/GenBank/DDBJ whole genome shotgun (WGS) entry which is preliminary data.</text>
</comment>
<dbReference type="AlphaFoldDB" id="A0A9N7U6C8"/>
<dbReference type="Proteomes" id="UP001153269">
    <property type="component" value="Unassembled WGS sequence"/>
</dbReference>
<reference evidence="1" key="1">
    <citation type="submission" date="2020-03" db="EMBL/GenBank/DDBJ databases">
        <authorList>
            <person name="Weist P."/>
        </authorList>
    </citation>
    <scope>NUCLEOTIDE SEQUENCE</scope>
</reference>
<gene>
    <name evidence="1" type="ORF">PLEPLA_LOCUS13532</name>
</gene>
<evidence type="ECO:0000313" key="2">
    <source>
        <dbReference type="Proteomes" id="UP001153269"/>
    </source>
</evidence>
<sequence>MADFLGSLAGNKGIASMVGDQAGEMVEGLVEKVLNKEGSKGTEEEKGGGLDIGNVLSAVGGKKDEDKGAAGIMGAMGSFLK</sequence>
<keyword evidence="2" id="KW-1185">Reference proteome</keyword>
<evidence type="ECO:0000313" key="1">
    <source>
        <dbReference type="EMBL" id="CAB1425600.1"/>
    </source>
</evidence>